<proteinExistence type="predicted"/>
<gene>
    <name evidence="2" type="ORF">B0G92_2428</name>
    <name evidence="3" type="ORF">CLV50_1622</name>
</gene>
<keyword evidence="1" id="KW-0732">Signal</keyword>
<dbReference type="Proteomes" id="UP000233767">
    <property type="component" value="Unassembled WGS sequence"/>
</dbReference>
<evidence type="ECO:0000256" key="1">
    <source>
        <dbReference type="SAM" id="SignalP"/>
    </source>
</evidence>
<dbReference type="AlphaFoldDB" id="A0A497UNZ4"/>
<reference evidence="3 5" key="2">
    <citation type="submission" date="2018-10" db="EMBL/GenBank/DDBJ databases">
        <title>Genomic Encyclopedia of Archaeal and Bacterial Type Strains, Phase II (KMG-II): from individual species to whole genera.</title>
        <authorList>
            <person name="Goeker M."/>
        </authorList>
    </citation>
    <scope>NUCLEOTIDE SEQUENCE [LARGE SCALE GENOMIC DNA]</scope>
    <source>
        <strain evidence="3 5">DSM 21886</strain>
    </source>
</reference>
<keyword evidence="4" id="KW-1185">Reference proteome</keyword>
<protein>
    <submittedName>
        <fullName evidence="3">Uncharacterized protein</fullName>
    </submittedName>
</protein>
<dbReference type="RefSeq" id="WP_101472363.1">
    <property type="nucleotide sequence ID" value="NZ_PJND01000008.1"/>
</dbReference>
<dbReference type="Proteomes" id="UP000275027">
    <property type="component" value="Unassembled WGS sequence"/>
</dbReference>
<reference evidence="2 4" key="1">
    <citation type="submission" date="2017-12" db="EMBL/GenBank/DDBJ databases">
        <title>Genomic Encyclopedia of Type Strains, Phase III (KMG-III): the genomes of soil and plant-associated and newly described type strains.</title>
        <authorList>
            <person name="Whitman W."/>
        </authorList>
    </citation>
    <scope>NUCLEOTIDE SEQUENCE [LARGE SCALE GENOMIC DNA]</scope>
    <source>
        <strain evidence="2 4">IP-10</strain>
    </source>
</reference>
<evidence type="ECO:0000313" key="3">
    <source>
        <dbReference type="EMBL" id="RLJ30218.1"/>
    </source>
</evidence>
<dbReference type="EMBL" id="PJND01000008">
    <property type="protein sequence ID" value="PKW21144.1"/>
    <property type="molecule type" value="Genomic_DNA"/>
</dbReference>
<comment type="caution">
    <text evidence="3">The sequence shown here is derived from an EMBL/GenBank/DDBJ whole genome shotgun (WGS) entry which is preliminary data.</text>
</comment>
<sequence>MKQIFLILLLYSTGMMSQNTGIFTKNPGSSLAVNGSFAGDYKIVTGNVILNDSDFYIAYNGNTNGIIQLPVAISGPGNFKGRIYRIKNTTSNRDLTVAAQNLEKIDAVTDVSSILLPPGYYAEFISKGTTTGTTWELSMRVPAVSSFEVTKLVDVASSVARNSVSSSQDRFTIVRGNPSILDIVIPGSSNSFTLSEPKTVFLDFVLGIDDLESMVFGQIIMMPYYRCELYIDNVATGIFQIVQQNYIGSQLQFSMSGVRDLPAGQHTIHAKLSLWRSGGGVSSGTNTFGVLSLLLSAVYIN</sequence>
<evidence type="ECO:0000313" key="5">
    <source>
        <dbReference type="Proteomes" id="UP000275027"/>
    </source>
</evidence>
<organism evidence="3 5">
    <name type="scientific">Flavobacterium lindanitolerans</name>
    <dbReference type="NCBI Taxonomy" id="428988"/>
    <lineage>
        <taxon>Bacteria</taxon>
        <taxon>Pseudomonadati</taxon>
        <taxon>Bacteroidota</taxon>
        <taxon>Flavobacteriia</taxon>
        <taxon>Flavobacteriales</taxon>
        <taxon>Flavobacteriaceae</taxon>
        <taxon>Flavobacterium</taxon>
    </lineage>
</organism>
<name>A0A497UNZ4_9FLAO</name>
<evidence type="ECO:0000313" key="2">
    <source>
        <dbReference type="EMBL" id="PKW21144.1"/>
    </source>
</evidence>
<evidence type="ECO:0000313" key="4">
    <source>
        <dbReference type="Proteomes" id="UP000233767"/>
    </source>
</evidence>
<feature type="signal peptide" evidence="1">
    <location>
        <begin position="1"/>
        <end position="17"/>
    </location>
</feature>
<accession>A0A497UNZ4</accession>
<dbReference type="EMBL" id="RCCB01000011">
    <property type="protein sequence ID" value="RLJ30218.1"/>
    <property type="molecule type" value="Genomic_DNA"/>
</dbReference>
<feature type="chain" id="PRO_5019845227" evidence="1">
    <location>
        <begin position="18"/>
        <end position="301"/>
    </location>
</feature>